<dbReference type="Proteomes" id="UP000007721">
    <property type="component" value="Chromosome"/>
</dbReference>
<dbReference type="AlphaFoldDB" id="B9M052"/>
<gene>
    <name evidence="1" type="ordered locus">Geob_2479</name>
</gene>
<dbReference type="SUPFAM" id="SSF46626">
    <property type="entry name" value="Cytochrome c"/>
    <property type="match status" value="1"/>
</dbReference>
<evidence type="ECO:0000313" key="2">
    <source>
        <dbReference type="Proteomes" id="UP000007721"/>
    </source>
</evidence>
<sequence length="88" mass="9499">MFVINGKAIISVTMALAVAAAMEARANLNGRALLESRCTSCHEVKTVIAMKKTRRQWHGVIVDMRRTGAKVSDAEAAAIVNYLSKPGK</sequence>
<reference evidence="1 2" key="1">
    <citation type="submission" date="2009-01" db="EMBL/GenBank/DDBJ databases">
        <title>Complete sequence of Geobacter sp. FRC-32.</title>
        <authorList>
            <consortium name="US DOE Joint Genome Institute"/>
            <person name="Lucas S."/>
            <person name="Copeland A."/>
            <person name="Lapidus A."/>
            <person name="Glavina del Rio T."/>
            <person name="Dalin E."/>
            <person name="Tice H."/>
            <person name="Bruce D."/>
            <person name="Goodwin L."/>
            <person name="Pitluck S."/>
            <person name="Saunders E."/>
            <person name="Brettin T."/>
            <person name="Detter J.C."/>
            <person name="Han C."/>
            <person name="Larimer F."/>
            <person name="Land M."/>
            <person name="Hauser L."/>
            <person name="Kyrpides N."/>
            <person name="Ovchinnikova G."/>
            <person name="Kostka J."/>
            <person name="Richardson P."/>
        </authorList>
    </citation>
    <scope>NUCLEOTIDE SEQUENCE [LARGE SCALE GENOMIC DNA]</scope>
    <source>
        <strain evidence="2">DSM 22248 / JCM 15807 / FRC-32</strain>
    </source>
</reference>
<protein>
    <submittedName>
        <fullName evidence="1">Cytochrome c, 1 heme-binding site</fullName>
    </submittedName>
</protein>
<proteinExistence type="predicted"/>
<name>B9M052_GEODF</name>
<dbReference type="RefSeq" id="WP_012647561.1">
    <property type="nucleotide sequence ID" value="NC_011979.1"/>
</dbReference>
<dbReference type="STRING" id="316067.Geob_2479"/>
<organism evidence="1 2">
    <name type="scientific">Geotalea daltonii (strain DSM 22248 / JCM 15807 / FRC-32)</name>
    <name type="common">Geobacter daltonii</name>
    <dbReference type="NCBI Taxonomy" id="316067"/>
    <lineage>
        <taxon>Bacteria</taxon>
        <taxon>Pseudomonadati</taxon>
        <taxon>Thermodesulfobacteriota</taxon>
        <taxon>Desulfuromonadia</taxon>
        <taxon>Geobacterales</taxon>
        <taxon>Geobacteraceae</taxon>
        <taxon>Geotalea</taxon>
    </lineage>
</organism>
<accession>B9M052</accession>
<dbReference type="EMBL" id="CP001390">
    <property type="protein sequence ID" value="ACM20832.1"/>
    <property type="molecule type" value="Genomic_DNA"/>
</dbReference>
<dbReference type="GO" id="GO:0020037">
    <property type="term" value="F:heme binding"/>
    <property type="evidence" value="ECO:0007669"/>
    <property type="project" value="InterPro"/>
</dbReference>
<dbReference type="InterPro" id="IPR036909">
    <property type="entry name" value="Cyt_c-like_dom_sf"/>
</dbReference>
<dbReference type="OrthoDB" id="258660at2"/>
<dbReference type="Gene3D" id="1.10.760.10">
    <property type="entry name" value="Cytochrome c-like domain"/>
    <property type="match status" value="1"/>
</dbReference>
<dbReference type="GO" id="GO:0009055">
    <property type="term" value="F:electron transfer activity"/>
    <property type="evidence" value="ECO:0007669"/>
    <property type="project" value="InterPro"/>
</dbReference>
<evidence type="ECO:0000313" key="1">
    <source>
        <dbReference type="EMBL" id="ACM20832.1"/>
    </source>
</evidence>
<keyword evidence="2" id="KW-1185">Reference proteome</keyword>
<dbReference type="KEGG" id="geo:Geob_2479"/>
<dbReference type="HOGENOM" id="CLU_2464635_0_0_7"/>